<dbReference type="PANTHER" id="PTHR37610">
    <property type="entry name" value="CCHC-TYPE DOMAIN-CONTAINING PROTEIN"/>
    <property type="match status" value="1"/>
</dbReference>
<reference evidence="1 2" key="1">
    <citation type="journal article" date="2021" name="bioRxiv">
        <title>Chromosome-scale and haplotype-resolved genome assembly of a tetraploid potato cultivar.</title>
        <authorList>
            <person name="Sun H."/>
            <person name="Jiao W.-B."/>
            <person name="Krause K."/>
            <person name="Campoy J.A."/>
            <person name="Goel M."/>
            <person name="Folz-Donahue K."/>
            <person name="Kukat C."/>
            <person name="Huettel B."/>
            <person name="Schneeberger K."/>
        </authorList>
    </citation>
    <scope>NUCLEOTIDE SEQUENCE [LARGE SCALE GENOMIC DNA]</scope>
    <source>
        <strain evidence="1">SolTubOtavaFocal</strain>
        <tissue evidence="1">Leaves</tissue>
    </source>
</reference>
<accession>A0ABQ7UHR6</accession>
<dbReference type="PANTHER" id="PTHR37610:SF40">
    <property type="entry name" value="OS01G0909600 PROTEIN"/>
    <property type="match status" value="1"/>
</dbReference>
<name>A0ABQ7UHR6_SOLTU</name>
<keyword evidence="2" id="KW-1185">Reference proteome</keyword>
<comment type="caution">
    <text evidence="1">The sequence shown here is derived from an EMBL/GenBank/DDBJ whole genome shotgun (WGS) entry which is preliminary data.</text>
</comment>
<proteinExistence type="predicted"/>
<evidence type="ECO:0008006" key="3">
    <source>
        <dbReference type="Google" id="ProtNLM"/>
    </source>
</evidence>
<organism evidence="1 2">
    <name type="scientific">Solanum tuberosum</name>
    <name type="common">Potato</name>
    <dbReference type="NCBI Taxonomy" id="4113"/>
    <lineage>
        <taxon>Eukaryota</taxon>
        <taxon>Viridiplantae</taxon>
        <taxon>Streptophyta</taxon>
        <taxon>Embryophyta</taxon>
        <taxon>Tracheophyta</taxon>
        <taxon>Spermatophyta</taxon>
        <taxon>Magnoliopsida</taxon>
        <taxon>eudicotyledons</taxon>
        <taxon>Gunneridae</taxon>
        <taxon>Pentapetalae</taxon>
        <taxon>asterids</taxon>
        <taxon>lamiids</taxon>
        <taxon>Solanales</taxon>
        <taxon>Solanaceae</taxon>
        <taxon>Solanoideae</taxon>
        <taxon>Solaneae</taxon>
        <taxon>Solanum</taxon>
    </lineage>
</organism>
<evidence type="ECO:0000313" key="2">
    <source>
        <dbReference type="Proteomes" id="UP000826656"/>
    </source>
</evidence>
<dbReference type="Proteomes" id="UP000826656">
    <property type="component" value="Unassembled WGS sequence"/>
</dbReference>
<protein>
    <recommendedName>
        <fullName evidence="3">Retrotransposon Copia-like N-terminal domain-containing protein</fullName>
    </recommendedName>
</protein>
<evidence type="ECO:0000313" key="1">
    <source>
        <dbReference type="EMBL" id="KAH0749148.1"/>
    </source>
</evidence>
<dbReference type="EMBL" id="JAIVGD010000019">
    <property type="protein sequence ID" value="KAH0749148.1"/>
    <property type="molecule type" value="Genomic_DNA"/>
</dbReference>
<gene>
    <name evidence="1" type="ORF">KY290_028380</name>
</gene>
<sequence>MTPTKEDQLPAIVQDSSNVMYVHPSKSAGSSITLNKTCFINGKIPKPNFTLPAFAQWERCDDIVTSWLLNSLSKDIADSLQYVNNSYSGYFTGSSNPLNHNKAHLFCDYCKKSGNTEEKCYRLHGFPQDFKFTKGRRAGGTTANAIGNTGGLLDENCENGHLKGSNHILTYSLKQDQYNQLLNLLGSIHIHGAGTSDGYKESTNDLNNAH</sequence>